<sequence length="356" mass="40130">MSSDEMDAENEIYCAICETAEPNAAKVLECVNCHACHHFKCKKIIGNAIAKWKKKDYFCSVLCQEIHLKATSAANTESLLLAEFQKVVSEIKNLKEEQHSTRKYVSKAVGEIEKSQNFLAHKFDEVCDNIKRLENEQHTLKGSVGVVEGKYVQLSETVNRLEGEVDRYRRSALSCNAILLGIPEVKDENLGEAVTRFAAVLGLNITEDFFSDVKRLRDSKSESRSPPIRIVFASEPNKEQFFAKKKEVGQVQVSMLGGCYSGKSGRVMLRDEMTPHGLALLREVKEVQEQLDLKYVWPGRNGVILVKKTDKSKVEYIQNRNDLQKLNKLSSKRGLEMSLSGPISSSSVIEQDPKRR</sequence>
<dbReference type="CDD" id="cd15489">
    <property type="entry name" value="PHD_SF"/>
    <property type="match status" value="1"/>
</dbReference>
<dbReference type="HOGENOM" id="CLU_074662_0_0_1"/>
<evidence type="ECO:0000313" key="4">
    <source>
        <dbReference type="EnsemblMetazoa" id="CPIJ000930-PA"/>
    </source>
</evidence>
<name>B0W1G9_CULQU</name>
<dbReference type="EnsemblMetazoa" id="CPIJ000930-RA">
    <property type="protein sequence ID" value="CPIJ000930-PA"/>
    <property type="gene ID" value="CPIJ000930"/>
</dbReference>
<dbReference type="AlphaFoldDB" id="B0W1G9"/>
<dbReference type="Gene3D" id="3.30.40.10">
    <property type="entry name" value="Zinc/RING finger domain, C3HC4 (zinc finger)"/>
    <property type="match status" value="1"/>
</dbReference>
<feature type="region of interest" description="Disordered" evidence="1">
    <location>
        <begin position="336"/>
        <end position="356"/>
    </location>
</feature>
<reference evidence="3" key="1">
    <citation type="submission" date="2007-03" db="EMBL/GenBank/DDBJ databases">
        <title>Annotation of Culex pipiens quinquefasciatus.</title>
        <authorList>
            <consortium name="The Broad Institute Genome Sequencing Platform"/>
            <person name="Atkinson P.W."/>
            <person name="Hemingway J."/>
            <person name="Christensen B.M."/>
            <person name="Higgs S."/>
            <person name="Kodira C."/>
            <person name="Hannick L."/>
            <person name="Megy K."/>
            <person name="O'Leary S."/>
            <person name="Pearson M."/>
            <person name="Haas B.J."/>
            <person name="Mauceli E."/>
            <person name="Wortman J.R."/>
            <person name="Lee N.H."/>
            <person name="Guigo R."/>
            <person name="Stanke M."/>
            <person name="Alvarado L."/>
            <person name="Amedeo P."/>
            <person name="Antoine C.H."/>
            <person name="Arensburger P."/>
            <person name="Bidwell S.L."/>
            <person name="Crawford M."/>
            <person name="Camaro F."/>
            <person name="Devon K."/>
            <person name="Engels R."/>
            <person name="Hammond M."/>
            <person name="Howarth C."/>
            <person name="Koehrsen M."/>
            <person name="Lawson D."/>
            <person name="Montgomery P."/>
            <person name="Nene V."/>
            <person name="Nusbaum C."/>
            <person name="Puiu D."/>
            <person name="Romero-Severson J."/>
            <person name="Severson D.W."/>
            <person name="Shumway M."/>
            <person name="Sisk P."/>
            <person name="Stolte C."/>
            <person name="Zeng Q."/>
            <person name="Eisenstadt E."/>
            <person name="Fraser-Liggett C."/>
            <person name="Strausberg R."/>
            <person name="Galagan J."/>
            <person name="Birren B."/>
            <person name="Collins F.H."/>
        </authorList>
    </citation>
    <scope>NUCLEOTIDE SEQUENCE [LARGE SCALE GENOMIC DNA]</scope>
    <source>
        <strain evidence="3">JHB</strain>
    </source>
</reference>
<dbReference type="eggNOG" id="ENOG502SA07">
    <property type="taxonomic scope" value="Eukaryota"/>
</dbReference>
<dbReference type="SUPFAM" id="SSF57903">
    <property type="entry name" value="FYVE/PHD zinc finger"/>
    <property type="match status" value="1"/>
</dbReference>
<evidence type="ECO:0000259" key="2">
    <source>
        <dbReference type="Pfam" id="PF25298"/>
    </source>
</evidence>
<protein>
    <recommendedName>
        <fullName evidence="2">FP protein C-terminal domain-containing protein</fullName>
    </recommendedName>
</protein>
<proteinExistence type="predicted"/>
<dbReference type="OrthoDB" id="7765339at2759"/>
<dbReference type="InterPro" id="IPR011011">
    <property type="entry name" value="Znf_FYVE_PHD"/>
</dbReference>
<dbReference type="VEuPathDB" id="VectorBase:CPIJ000930"/>
<organism>
    <name type="scientific">Culex quinquefasciatus</name>
    <name type="common">Southern house mosquito</name>
    <name type="synonym">Culex pungens</name>
    <dbReference type="NCBI Taxonomy" id="7176"/>
    <lineage>
        <taxon>Eukaryota</taxon>
        <taxon>Metazoa</taxon>
        <taxon>Ecdysozoa</taxon>
        <taxon>Arthropoda</taxon>
        <taxon>Hexapoda</taxon>
        <taxon>Insecta</taxon>
        <taxon>Pterygota</taxon>
        <taxon>Neoptera</taxon>
        <taxon>Endopterygota</taxon>
        <taxon>Diptera</taxon>
        <taxon>Nematocera</taxon>
        <taxon>Culicoidea</taxon>
        <taxon>Culicidae</taxon>
        <taxon>Culicinae</taxon>
        <taxon>Culicini</taxon>
        <taxon>Culex</taxon>
        <taxon>Culex</taxon>
    </lineage>
</organism>
<dbReference type="InParanoid" id="B0W1G9"/>
<dbReference type="InterPro" id="IPR057251">
    <property type="entry name" value="FP_C"/>
</dbReference>
<dbReference type="VEuPathDB" id="VectorBase:CQUJHB017893"/>
<dbReference type="Pfam" id="PF25298">
    <property type="entry name" value="Baculo_FP_2nd"/>
    <property type="match status" value="1"/>
</dbReference>
<feature type="domain" description="FP protein C-terminal" evidence="2">
    <location>
        <begin position="274"/>
        <end position="326"/>
    </location>
</feature>
<dbReference type="InterPro" id="IPR013083">
    <property type="entry name" value="Znf_RING/FYVE/PHD"/>
</dbReference>
<evidence type="ECO:0000313" key="3">
    <source>
        <dbReference type="EMBL" id="EDS45039.1"/>
    </source>
</evidence>
<dbReference type="EMBL" id="DS231821">
    <property type="protein sequence ID" value="EDS45039.1"/>
    <property type="molecule type" value="Genomic_DNA"/>
</dbReference>
<dbReference type="STRING" id="7176.B0W1G9"/>
<evidence type="ECO:0000256" key="1">
    <source>
        <dbReference type="SAM" id="MobiDB-lite"/>
    </source>
</evidence>
<gene>
    <name evidence="4" type="primary">6031851</name>
    <name evidence="3" type="ORF">CpipJ_CPIJ000930</name>
</gene>
<evidence type="ECO:0000313" key="5">
    <source>
        <dbReference type="Proteomes" id="UP000002320"/>
    </source>
</evidence>
<dbReference type="Proteomes" id="UP000002320">
    <property type="component" value="Unassembled WGS sequence"/>
</dbReference>
<reference evidence="4" key="2">
    <citation type="submission" date="2021-02" db="UniProtKB">
        <authorList>
            <consortium name="EnsemblMetazoa"/>
        </authorList>
    </citation>
    <scope>IDENTIFICATION</scope>
    <source>
        <strain evidence="4">JHB</strain>
    </source>
</reference>
<dbReference type="OMA" id="ICHRVDL"/>
<dbReference type="KEGG" id="cqu:CpipJ_CPIJ000930"/>
<feature type="compositionally biased region" description="Low complexity" evidence="1">
    <location>
        <begin position="338"/>
        <end position="347"/>
    </location>
</feature>
<accession>B0W1G9</accession>
<keyword evidence="5" id="KW-1185">Reference proteome</keyword>